<dbReference type="GO" id="GO:0003677">
    <property type="term" value="F:DNA binding"/>
    <property type="evidence" value="ECO:0007669"/>
    <property type="project" value="InterPro"/>
</dbReference>
<dbReference type="RefSeq" id="WP_034236083.1">
    <property type="nucleotide sequence ID" value="NZ_BMWP01000014.1"/>
</dbReference>
<dbReference type="EMBL" id="BMWP01000014">
    <property type="protein sequence ID" value="GGW37293.1"/>
    <property type="molecule type" value="Genomic_DNA"/>
</dbReference>
<dbReference type="Pfam" id="PF01381">
    <property type="entry name" value="HTH_3"/>
    <property type="match status" value="1"/>
</dbReference>
<name>A0A918IXW9_9FLAO</name>
<dbReference type="PROSITE" id="PS50943">
    <property type="entry name" value="HTH_CROC1"/>
    <property type="match status" value="1"/>
</dbReference>
<dbReference type="Gene3D" id="1.10.260.40">
    <property type="entry name" value="lambda repressor-like DNA-binding domains"/>
    <property type="match status" value="1"/>
</dbReference>
<reference evidence="2" key="1">
    <citation type="journal article" date="2014" name="Int. J. Syst. Evol. Microbiol.">
        <title>Complete genome sequence of Corynebacterium casei LMG S-19264T (=DSM 44701T), isolated from a smear-ripened cheese.</title>
        <authorList>
            <consortium name="US DOE Joint Genome Institute (JGI-PGF)"/>
            <person name="Walter F."/>
            <person name="Albersmeier A."/>
            <person name="Kalinowski J."/>
            <person name="Ruckert C."/>
        </authorList>
    </citation>
    <scope>NUCLEOTIDE SEQUENCE</scope>
    <source>
        <strain evidence="2">KCTC 12113</strain>
    </source>
</reference>
<dbReference type="CDD" id="cd00093">
    <property type="entry name" value="HTH_XRE"/>
    <property type="match status" value="1"/>
</dbReference>
<evidence type="ECO:0000259" key="1">
    <source>
        <dbReference type="PROSITE" id="PS50943"/>
    </source>
</evidence>
<dbReference type="InterPro" id="IPR001387">
    <property type="entry name" value="Cro/C1-type_HTH"/>
</dbReference>
<reference evidence="2" key="2">
    <citation type="submission" date="2020-09" db="EMBL/GenBank/DDBJ databases">
        <authorList>
            <person name="Sun Q."/>
            <person name="Kim S."/>
        </authorList>
    </citation>
    <scope>NUCLEOTIDE SEQUENCE</scope>
    <source>
        <strain evidence="2">KCTC 12113</strain>
    </source>
</reference>
<protein>
    <submittedName>
        <fullName evidence="2">Transcriptional regulator</fullName>
    </submittedName>
</protein>
<comment type="caution">
    <text evidence="2">The sequence shown here is derived from an EMBL/GenBank/DDBJ whole genome shotgun (WGS) entry which is preliminary data.</text>
</comment>
<gene>
    <name evidence="2" type="ORF">GCM10007383_22690</name>
</gene>
<dbReference type="AlphaFoldDB" id="A0A918IXW9"/>
<evidence type="ECO:0000313" key="3">
    <source>
        <dbReference type="Proteomes" id="UP000634668"/>
    </source>
</evidence>
<organism evidence="2 3">
    <name type="scientific">Arenibacter certesii</name>
    <dbReference type="NCBI Taxonomy" id="228955"/>
    <lineage>
        <taxon>Bacteria</taxon>
        <taxon>Pseudomonadati</taxon>
        <taxon>Bacteroidota</taxon>
        <taxon>Flavobacteriia</taxon>
        <taxon>Flavobacteriales</taxon>
        <taxon>Flavobacteriaceae</taxon>
        <taxon>Arenibacter</taxon>
    </lineage>
</organism>
<dbReference type="SMART" id="SM00530">
    <property type="entry name" value="HTH_XRE"/>
    <property type="match status" value="1"/>
</dbReference>
<accession>A0A918IXW9</accession>
<feature type="domain" description="HTH cro/C1-type" evidence="1">
    <location>
        <begin position="4"/>
        <end position="57"/>
    </location>
</feature>
<dbReference type="SUPFAM" id="SSF47413">
    <property type="entry name" value="lambda repressor-like DNA-binding domains"/>
    <property type="match status" value="1"/>
</dbReference>
<keyword evidence="3" id="KW-1185">Reference proteome</keyword>
<dbReference type="InterPro" id="IPR010982">
    <property type="entry name" value="Lambda_DNA-bd_dom_sf"/>
</dbReference>
<proteinExistence type="predicted"/>
<sequence>MYRIKELAKSQEIAIKELANRINVAPNTLSRIINGENTTVEMLQKISKILDVEVRELFIDDEVSGFIKIRGKIYEVNSEQDLKNIVNYLAPDH</sequence>
<dbReference type="Proteomes" id="UP000634668">
    <property type="component" value="Unassembled WGS sequence"/>
</dbReference>
<evidence type="ECO:0000313" key="2">
    <source>
        <dbReference type="EMBL" id="GGW37293.1"/>
    </source>
</evidence>